<dbReference type="RefSeq" id="XP_027770248.1">
    <property type="nucleotide sequence ID" value="XM_027914447.1"/>
</dbReference>
<evidence type="ECO:0000313" key="1">
    <source>
        <dbReference type="Proteomes" id="UP000694930"/>
    </source>
</evidence>
<sequence length="250" mass="29024">MRMSSYISALVLWFQGFITQMIKCFKLIVSPTLIARGIDLDQTICNFLLMLQSVLNNHYDGSMNFMHRDELTTSLQGMIKFSHAEMHPIPSTVCRCKLEKEMHIEVDLNPTQVFFQTFVLLKFLTVINQNENNFNQAGKMYRKFTPDSPMLSEMGELSESMRLFGAQFGQGSLVSTISDQNPKPFKRRKEKFDNSLLLDFLGILACILFFRKIKNLLFEVTLLFLDAYTKKSKEYIGIRNVKEVQEIYSF</sequence>
<name>A0ABM1V3D0_SOLPN</name>
<dbReference type="Proteomes" id="UP000694930">
    <property type="component" value="Chromosome 2"/>
</dbReference>
<keyword evidence="1" id="KW-1185">Reference proteome</keyword>
<gene>
    <name evidence="2" type="primary">LOC107010231</name>
</gene>
<evidence type="ECO:0000313" key="2">
    <source>
        <dbReference type="RefSeq" id="XP_027770248.1"/>
    </source>
</evidence>
<organism evidence="1 2">
    <name type="scientific">Solanum pennellii</name>
    <name type="common">Tomato</name>
    <name type="synonym">Lycopersicon pennellii</name>
    <dbReference type="NCBI Taxonomy" id="28526"/>
    <lineage>
        <taxon>Eukaryota</taxon>
        <taxon>Viridiplantae</taxon>
        <taxon>Streptophyta</taxon>
        <taxon>Embryophyta</taxon>
        <taxon>Tracheophyta</taxon>
        <taxon>Spermatophyta</taxon>
        <taxon>Magnoliopsida</taxon>
        <taxon>eudicotyledons</taxon>
        <taxon>Gunneridae</taxon>
        <taxon>Pentapetalae</taxon>
        <taxon>asterids</taxon>
        <taxon>lamiids</taxon>
        <taxon>Solanales</taxon>
        <taxon>Solanaceae</taxon>
        <taxon>Solanoideae</taxon>
        <taxon>Solaneae</taxon>
        <taxon>Solanum</taxon>
        <taxon>Solanum subgen. Lycopersicon</taxon>
    </lineage>
</organism>
<proteinExistence type="predicted"/>
<protein>
    <submittedName>
        <fullName evidence="2">Uncharacterized protein LOC107010231 isoform X1</fullName>
    </submittedName>
</protein>
<reference evidence="1" key="1">
    <citation type="journal article" date="2014" name="Nat. Genet.">
        <title>The genome of the stress-tolerant wild tomato species Solanum pennellii.</title>
        <authorList>
            <person name="Bolger A."/>
            <person name="Scossa F."/>
            <person name="Bolger M.E."/>
            <person name="Lanz C."/>
            <person name="Maumus F."/>
            <person name="Tohge T."/>
            <person name="Quesneville H."/>
            <person name="Alseekh S."/>
            <person name="Sorensen I."/>
            <person name="Lichtenstein G."/>
            <person name="Fich E.A."/>
            <person name="Conte M."/>
            <person name="Keller H."/>
            <person name="Schneeberger K."/>
            <person name="Schwacke R."/>
            <person name="Ofner I."/>
            <person name="Vrebalov J."/>
            <person name="Xu Y."/>
            <person name="Osorio S."/>
            <person name="Aflitos S.A."/>
            <person name="Schijlen E."/>
            <person name="Jimenez-Gomez J.M."/>
            <person name="Ryngajllo M."/>
            <person name="Kimura S."/>
            <person name="Kumar R."/>
            <person name="Koenig D."/>
            <person name="Headland L.R."/>
            <person name="Maloof J.N."/>
            <person name="Sinha N."/>
            <person name="van Ham R.C."/>
            <person name="Lankhorst R.K."/>
            <person name="Mao L."/>
            <person name="Vogel A."/>
            <person name="Arsova B."/>
            <person name="Panstruga R."/>
            <person name="Fei Z."/>
            <person name="Rose J.K."/>
            <person name="Zamir D."/>
            <person name="Carrari F."/>
            <person name="Giovannoni J.J."/>
            <person name="Weigel D."/>
            <person name="Usadel B."/>
            <person name="Fernie A.R."/>
        </authorList>
    </citation>
    <scope>NUCLEOTIDE SEQUENCE [LARGE SCALE GENOMIC DNA]</scope>
    <source>
        <strain evidence="1">cv. LA0716</strain>
    </source>
</reference>
<dbReference type="GeneID" id="107010231"/>
<accession>A0ABM1V3D0</accession>
<reference evidence="2" key="2">
    <citation type="submission" date="2025-08" db="UniProtKB">
        <authorList>
            <consortium name="RefSeq"/>
        </authorList>
    </citation>
    <scope>IDENTIFICATION</scope>
</reference>